<protein>
    <submittedName>
        <fullName evidence="11">Acyltransferase</fullName>
    </submittedName>
</protein>
<dbReference type="Proteomes" id="UP000298246">
    <property type="component" value="Unassembled WGS sequence"/>
</dbReference>
<feature type="transmembrane region" description="Helical" evidence="10">
    <location>
        <begin position="220"/>
        <end position="244"/>
    </location>
</feature>
<dbReference type="GO" id="GO:0016746">
    <property type="term" value="F:acyltransferase activity"/>
    <property type="evidence" value="ECO:0007669"/>
    <property type="project" value="UniProtKB-KW"/>
</dbReference>
<dbReference type="EMBL" id="MYFO01000008">
    <property type="protein sequence ID" value="TFE88983.1"/>
    <property type="molecule type" value="Genomic_DNA"/>
</dbReference>
<dbReference type="OrthoDB" id="9805788at2"/>
<feature type="transmembrane region" description="Helical" evidence="10">
    <location>
        <begin position="75"/>
        <end position="96"/>
    </location>
</feature>
<evidence type="ECO:0000313" key="11">
    <source>
        <dbReference type="EMBL" id="TFE88983.1"/>
    </source>
</evidence>
<feature type="transmembrane region" description="Helical" evidence="10">
    <location>
        <begin position="141"/>
        <end position="159"/>
    </location>
</feature>
<evidence type="ECO:0000256" key="4">
    <source>
        <dbReference type="ARBA" id="ARBA00022679"/>
    </source>
</evidence>
<keyword evidence="12" id="KW-1185">Reference proteome</keyword>
<evidence type="ECO:0000256" key="3">
    <source>
        <dbReference type="ARBA" id="ARBA00022475"/>
    </source>
</evidence>
<dbReference type="InterPro" id="IPR051085">
    <property type="entry name" value="MB_O-acyltransferase"/>
</dbReference>
<keyword evidence="5 10" id="KW-0812">Transmembrane</keyword>
<reference evidence="11 12" key="1">
    <citation type="submission" date="2017-03" db="EMBL/GenBank/DDBJ databases">
        <title>Isolation of Levoglucosan Utilizing Bacteria.</title>
        <authorList>
            <person name="Arya A.S."/>
        </authorList>
    </citation>
    <scope>NUCLEOTIDE SEQUENCE [LARGE SCALE GENOMIC DNA]</scope>
    <source>
        <strain evidence="11 12">MEC069</strain>
    </source>
</reference>
<dbReference type="PANTHER" id="PTHR13285">
    <property type="entry name" value="ACYLTRANSFERASE"/>
    <property type="match status" value="1"/>
</dbReference>
<feature type="transmembrane region" description="Helical" evidence="10">
    <location>
        <begin position="180"/>
        <end position="200"/>
    </location>
</feature>
<evidence type="ECO:0000256" key="8">
    <source>
        <dbReference type="ARBA" id="ARBA00023315"/>
    </source>
</evidence>
<feature type="transmembrane region" description="Helical" evidence="10">
    <location>
        <begin position="34"/>
        <end position="55"/>
    </location>
</feature>
<evidence type="ECO:0000256" key="2">
    <source>
        <dbReference type="ARBA" id="ARBA00010323"/>
    </source>
</evidence>
<keyword evidence="4 9" id="KW-0808">Transferase</keyword>
<feature type="transmembrane region" description="Helical" evidence="10">
    <location>
        <begin position="108"/>
        <end position="129"/>
    </location>
</feature>
<dbReference type="InterPro" id="IPR004299">
    <property type="entry name" value="MBOAT_fam"/>
</dbReference>
<feature type="transmembrane region" description="Helical" evidence="10">
    <location>
        <begin position="345"/>
        <end position="365"/>
    </location>
</feature>
<keyword evidence="8 9" id="KW-0012">Acyltransferase</keyword>
<name>A0A4Y8Q4N5_9BACL</name>
<evidence type="ECO:0000256" key="7">
    <source>
        <dbReference type="ARBA" id="ARBA00023136"/>
    </source>
</evidence>
<comment type="similarity">
    <text evidence="2 9">Belongs to the membrane-bound acyltransferase family.</text>
</comment>
<keyword evidence="7 9" id="KW-0472">Membrane</keyword>
<organism evidence="11 12">
    <name type="scientific">Paenibacillus athensensis</name>
    <dbReference type="NCBI Taxonomy" id="1967502"/>
    <lineage>
        <taxon>Bacteria</taxon>
        <taxon>Bacillati</taxon>
        <taxon>Bacillota</taxon>
        <taxon>Bacilli</taxon>
        <taxon>Bacillales</taxon>
        <taxon>Paenibacillaceae</taxon>
        <taxon>Paenibacillus</taxon>
    </lineage>
</organism>
<dbReference type="PIRSF" id="PIRSF016636">
    <property type="entry name" value="AlgI_DltB"/>
    <property type="match status" value="1"/>
</dbReference>
<feature type="transmembrane region" description="Helical" evidence="10">
    <location>
        <begin position="315"/>
        <end position="333"/>
    </location>
</feature>
<dbReference type="GO" id="GO:0005886">
    <property type="term" value="C:plasma membrane"/>
    <property type="evidence" value="ECO:0007669"/>
    <property type="project" value="UniProtKB-SubCell"/>
</dbReference>
<sequence length="384" mass="44610">MFYLNMNAIVAMCGMIAVLMLTRKWPGNKRILMLLFNVCFLLLFSKKLCLFYAAYTLINYGGFVYLCRTRLWRKATFLFAIAANVIGVFLGVRLLVMHVFHNPLFDSIIYLGLIYNVLKVIDAYYFAYFFGKEGQVPTLDYANYILFIPTFTSGPILKFRDFMADAKQPYRVDAALFEDSVKRIILGLFKKIVLVTWMTGIFNHVLQQELHTHQSLFLMVWFYALIYFDFSGYSDIAVGFGRLMGYTMPENFKKPFLSPTLTQYWRNWHATLGDWFRDHIFMFFSRKTPSRLTAAGLSVLIMVLIGLWHGFSWLYLIWGVYHGLLLALENLLKLTTVVKKKVSKFYFYSRCVGTQALVTLAVIIYSPNQEAVLRIYKGLLHFAG</sequence>
<dbReference type="Pfam" id="PF03062">
    <property type="entry name" value="MBOAT"/>
    <property type="match status" value="1"/>
</dbReference>
<evidence type="ECO:0000256" key="6">
    <source>
        <dbReference type="ARBA" id="ARBA00022989"/>
    </source>
</evidence>
<dbReference type="RefSeq" id="WP_134751813.1">
    <property type="nucleotide sequence ID" value="NZ_MYFO02000011.1"/>
</dbReference>
<evidence type="ECO:0000256" key="5">
    <source>
        <dbReference type="ARBA" id="ARBA00022692"/>
    </source>
</evidence>
<evidence type="ECO:0000256" key="1">
    <source>
        <dbReference type="ARBA" id="ARBA00004651"/>
    </source>
</evidence>
<evidence type="ECO:0000256" key="10">
    <source>
        <dbReference type="SAM" id="Phobius"/>
    </source>
</evidence>
<dbReference type="AlphaFoldDB" id="A0A4Y8Q4N5"/>
<feature type="transmembrane region" description="Helical" evidence="10">
    <location>
        <begin position="6"/>
        <end position="22"/>
    </location>
</feature>
<evidence type="ECO:0000256" key="9">
    <source>
        <dbReference type="PIRNR" id="PIRNR016636"/>
    </source>
</evidence>
<keyword evidence="6 10" id="KW-1133">Transmembrane helix</keyword>
<comment type="caution">
    <text evidence="11">The sequence shown here is derived from an EMBL/GenBank/DDBJ whole genome shotgun (WGS) entry which is preliminary data.</text>
</comment>
<evidence type="ECO:0000313" key="12">
    <source>
        <dbReference type="Proteomes" id="UP000298246"/>
    </source>
</evidence>
<keyword evidence="3 9" id="KW-1003">Cell membrane</keyword>
<feature type="transmembrane region" description="Helical" evidence="10">
    <location>
        <begin position="292"/>
        <end position="309"/>
    </location>
</feature>
<dbReference type="InterPro" id="IPR024194">
    <property type="entry name" value="Ac/AlaTfrase_AlgI/DltB"/>
</dbReference>
<comment type="subcellular location">
    <subcellularLocation>
        <location evidence="1">Cell membrane</location>
        <topology evidence="1">Multi-pass membrane protein</topology>
    </subcellularLocation>
</comment>
<dbReference type="PANTHER" id="PTHR13285:SF23">
    <property type="entry name" value="TEICHOIC ACID D-ALANYLTRANSFERASE"/>
    <property type="match status" value="1"/>
</dbReference>
<accession>A0A4Y8Q4N5</accession>
<gene>
    <name evidence="11" type="ORF">B5M42_08730</name>
</gene>
<proteinExistence type="inferred from homology"/>